<feature type="region of interest" description="Disordered" evidence="8">
    <location>
        <begin position="1"/>
        <end position="51"/>
    </location>
</feature>
<evidence type="ECO:0000256" key="4">
    <source>
        <dbReference type="ARBA" id="ARBA00022723"/>
    </source>
</evidence>
<dbReference type="CDD" id="cd19165">
    <property type="entry name" value="HemeO"/>
    <property type="match status" value="1"/>
</dbReference>
<keyword evidence="9" id="KW-1133">Transmembrane helix</keyword>
<accession>A0A8J7P2U8</accession>
<evidence type="ECO:0000313" key="11">
    <source>
        <dbReference type="Proteomes" id="UP000736164"/>
    </source>
</evidence>
<dbReference type="PANTHER" id="PTHR10720">
    <property type="entry name" value="HEME OXYGENASE"/>
    <property type="match status" value="1"/>
</dbReference>
<evidence type="ECO:0000256" key="8">
    <source>
        <dbReference type="SAM" id="MobiDB-lite"/>
    </source>
</evidence>
<sequence>MPAEKAEEPGQMEDLPNGSSVAYDDHEEEENVKPGDLSELLKEGTKESHDKAENTQFVKDFLKGRIRKELFKLGTVALYFTYSALEAEMERNKDHPQFAPLYFPLELHRQEALAQDLEYFYGEDWQEVVECSEATRRYVERIHEVGRRAPELLVAHAYTRYMGDLSGGQVLKKVAQRALRLPSTGEGVNFYHFAHISSAKEFKQLYRSRMNELELDQDTKERIVEEANRAFCFNMEIFDELDKIGQTIKDEVLDGGLPVYEGKGDIRKCPYYAAKMAAGGGSSYACQVAAALLRHPMGQVLMAACVAVLAGVAAWYAM</sequence>
<dbReference type="GO" id="GO:0004392">
    <property type="term" value="F:heme oxygenase (decyclizing) activity"/>
    <property type="evidence" value="ECO:0007669"/>
    <property type="project" value="UniProtKB-EC"/>
</dbReference>
<dbReference type="Pfam" id="PF01126">
    <property type="entry name" value="Heme_oxygenase"/>
    <property type="match status" value="1"/>
</dbReference>
<dbReference type="GO" id="GO:0042167">
    <property type="term" value="P:heme catabolic process"/>
    <property type="evidence" value="ECO:0007669"/>
    <property type="project" value="TreeGrafter"/>
</dbReference>
<dbReference type="GO" id="GO:0020037">
    <property type="term" value="F:heme binding"/>
    <property type="evidence" value="ECO:0007669"/>
    <property type="project" value="TreeGrafter"/>
</dbReference>
<evidence type="ECO:0000256" key="3">
    <source>
        <dbReference type="ARBA" id="ARBA00022617"/>
    </source>
</evidence>
<keyword evidence="7" id="KW-0408">Iron</keyword>
<evidence type="ECO:0000256" key="2">
    <source>
        <dbReference type="ARBA" id="ARBA00012360"/>
    </source>
</evidence>
<evidence type="ECO:0000256" key="9">
    <source>
        <dbReference type="SAM" id="Phobius"/>
    </source>
</evidence>
<comment type="caution">
    <text evidence="10">The sequence shown here is derived from an EMBL/GenBank/DDBJ whole genome shotgun (WGS) entry which is preliminary data.</text>
</comment>
<keyword evidence="9" id="KW-0812">Transmembrane</keyword>
<keyword evidence="9" id="KW-0472">Membrane</keyword>
<keyword evidence="3" id="KW-0349">Heme</keyword>
<dbReference type="Gene3D" id="1.20.910.10">
    <property type="entry name" value="Heme oxygenase-like"/>
    <property type="match status" value="1"/>
</dbReference>
<dbReference type="EC" id="1.14.14.18" evidence="2"/>
<evidence type="ECO:0000256" key="6">
    <source>
        <dbReference type="ARBA" id="ARBA00023002"/>
    </source>
</evidence>
<dbReference type="GO" id="GO:0046872">
    <property type="term" value="F:metal ion binding"/>
    <property type="evidence" value="ECO:0007669"/>
    <property type="project" value="UniProtKB-KW"/>
</dbReference>
<gene>
    <name evidence="10" type="primary">Hmox2</name>
    <name evidence="10" type="ORF">GTO95_0006555</name>
</gene>
<dbReference type="InterPro" id="IPR016084">
    <property type="entry name" value="Haem_Oase-like_multi-hlx"/>
</dbReference>
<dbReference type="InterPro" id="IPR016053">
    <property type="entry name" value="Haem_Oase-like"/>
</dbReference>
<evidence type="ECO:0000256" key="1">
    <source>
        <dbReference type="ARBA" id="ARBA00006134"/>
    </source>
</evidence>
<dbReference type="InterPro" id="IPR018207">
    <property type="entry name" value="Haem_oxygenase_CS"/>
</dbReference>
<dbReference type="PANTHER" id="PTHR10720:SF2">
    <property type="entry name" value="HEME OXYGENASE 2"/>
    <property type="match status" value="1"/>
</dbReference>
<feature type="compositionally biased region" description="Basic and acidic residues" evidence="8">
    <location>
        <begin position="39"/>
        <end position="51"/>
    </location>
</feature>
<feature type="non-terminal residue" evidence="10">
    <location>
        <position position="318"/>
    </location>
</feature>
<keyword evidence="11" id="KW-1185">Reference proteome</keyword>
<dbReference type="PROSITE" id="PS00593">
    <property type="entry name" value="HEME_OXYGENASE"/>
    <property type="match status" value="1"/>
</dbReference>
<comment type="similarity">
    <text evidence="1">Belongs to the heme oxygenase family.</text>
</comment>
<dbReference type="GO" id="GO:0006979">
    <property type="term" value="P:response to oxidative stress"/>
    <property type="evidence" value="ECO:0007669"/>
    <property type="project" value="TreeGrafter"/>
</dbReference>
<organism evidence="10 11">
    <name type="scientific">Atractosteus spatula</name>
    <name type="common">Alligator gar</name>
    <name type="synonym">Lepisosteus spatula</name>
    <dbReference type="NCBI Taxonomy" id="7917"/>
    <lineage>
        <taxon>Eukaryota</taxon>
        <taxon>Metazoa</taxon>
        <taxon>Chordata</taxon>
        <taxon>Craniata</taxon>
        <taxon>Vertebrata</taxon>
        <taxon>Euteleostomi</taxon>
        <taxon>Actinopterygii</taxon>
        <taxon>Neopterygii</taxon>
        <taxon>Holostei</taxon>
        <taxon>Semionotiformes</taxon>
        <taxon>Lepisosteidae</taxon>
        <taxon>Atractosteus</taxon>
    </lineage>
</organism>
<dbReference type="Proteomes" id="UP000736164">
    <property type="component" value="Unassembled WGS sequence"/>
</dbReference>
<protein>
    <recommendedName>
        <fullName evidence="2">heme oxygenase (biliverdin-producing)</fullName>
        <ecNumber evidence="2">1.14.14.18</ecNumber>
    </recommendedName>
</protein>
<reference evidence="10" key="1">
    <citation type="journal article" date="2021" name="Cell">
        <title>Tracing the genetic footprints of vertebrate landing in non-teleost ray-finned fishes.</title>
        <authorList>
            <person name="Bi X."/>
            <person name="Wang K."/>
            <person name="Yang L."/>
            <person name="Pan H."/>
            <person name="Jiang H."/>
            <person name="Wei Q."/>
            <person name="Fang M."/>
            <person name="Yu H."/>
            <person name="Zhu C."/>
            <person name="Cai Y."/>
            <person name="He Y."/>
            <person name="Gan X."/>
            <person name="Zeng H."/>
            <person name="Yu D."/>
            <person name="Zhu Y."/>
            <person name="Jiang H."/>
            <person name="Qiu Q."/>
            <person name="Yang H."/>
            <person name="Zhang Y.E."/>
            <person name="Wang W."/>
            <person name="Zhu M."/>
            <person name="He S."/>
            <person name="Zhang G."/>
        </authorList>
    </citation>
    <scope>NUCLEOTIDE SEQUENCE</scope>
    <source>
        <strain evidence="10">Allg_001</strain>
    </source>
</reference>
<proteinExistence type="inferred from homology"/>
<dbReference type="SUPFAM" id="SSF48613">
    <property type="entry name" value="Heme oxygenase-like"/>
    <property type="match status" value="1"/>
</dbReference>
<dbReference type="EMBL" id="JAAWVO010069757">
    <property type="protein sequence ID" value="MBN3324245.1"/>
    <property type="molecule type" value="Genomic_DNA"/>
</dbReference>
<feature type="non-terminal residue" evidence="10">
    <location>
        <position position="1"/>
    </location>
</feature>
<dbReference type="FunFam" id="1.20.910.10:FF:000001">
    <property type="entry name" value="Heme oxygenase 1"/>
    <property type="match status" value="1"/>
</dbReference>
<keyword evidence="5" id="KW-0677">Repeat</keyword>
<keyword evidence="6" id="KW-0560">Oxidoreductase</keyword>
<dbReference type="PRINTS" id="PR00088">
    <property type="entry name" value="HAEMOXYGNASE"/>
</dbReference>
<dbReference type="InterPro" id="IPR002051">
    <property type="entry name" value="Haem_Oase"/>
</dbReference>
<name>A0A8J7P2U8_ATRSP</name>
<keyword evidence="4" id="KW-0479">Metal-binding</keyword>
<dbReference type="GO" id="GO:0006788">
    <property type="term" value="P:heme oxidation"/>
    <property type="evidence" value="ECO:0007669"/>
    <property type="project" value="InterPro"/>
</dbReference>
<dbReference type="AlphaFoldDB" id="A0A8J7P2U8"/>
<feature type="transmembrane region" description="Helical" evidence="9">
    <location>
        <begin position="300"/>
        <end position="317"/>
    </location>
</feature>
<evidence type="ECO:0000256" key="7">
    <source>
        <dbReference type="ARBA" id="ARBA00023004"/>
    </source>
</evidence>
<evidence type="ECO:0000256" key="5">
    <source>
        <dbReference type="ARBA" id="ARBA00022737"/>
    </source>
</evidence>
<evidence type="ECO:0000313" key="10">
    <source>
        <dbReference type="EMBL" id="MBN3324245.1"/>
    </source>
</evidence>